<feature type="non-terminal residue" evidence="2">
    <location>
        <position position="318"/>
    </location>
</feature>
<dbReference type="PRINTS" id="PR00080">
    <property type="entry name" value="SDRFAMILY"/>
</dbReference>
<comment type="caution">
    <text evidence="2">The sequence shown here is derived from an EMBL/GenBank/DDBJ whole genome shotgun (WGS) entry which is preliminary data.</text>
</comment>
<dbReference type="PRINTS" id="PR00081">
    <property type="entry name" value="GDHRDH"/>
</dbReference>
<dbReference type="GO" id="GO:0005737">
    <property type="term" value="C:cytoplasm"/>
    <property type="evidence" value="ECO:0007669"/>
    <property type="project" value="TreeGrafter"/>
</dbReference>
<evidence type="ECO:0008006" key="4">
    <source>
        <dbReference type="Google" id="ProtNLM"/>
    </source>
</evidence>
<dbReference type="CDD" id="cd05325">
    <property type="entry name" value="carb_red_sniffer_like_SDR_c"/>
    <property type="match status" value="1"/>
</dbReference>
<dbReference type="InterPro" id="IPR036291">
    <property type="entry name" value="NAD(P)-bd_dom_sf"/>
</dbReference>
<evidence type="ECO:0000313" key="2">
    <source>
        <dbReference type="EMBL" id="GMT06558.1"/>
    </source>
</evidence>
<dbReference type="PANTHER" id="PTHR43544:SF35">
    <property type="entry name" value="C-FACTOR-RELATED"/>
    <property type="match status" value="1"/>
</dbReference>
<gene>
    <name evidence="2" type="ORF">PENTCL1PPCAC_28732</name>
</gene>
<accession>A0AAV5UIN4</accession>
<keyword evidence="3" id="KW-1185">Reference proteome</keyword>
<proteinExistence type="inferred from homology"/>
<dbReference type="GO" id="GO:0016491">
    <property type="term" value="F:oxidoreductase activity"/>
    <property type="evidence" value="ECO:0007669"/>
    <property type="project" value="TreeGrafter"/>
</dbReference>
<dbReference type="Pfam" id="PF00106">
    <property type="entry name" value="adh_short"/>
    <property type="match status" value="1"/>
</dbReference>
<dbReference type="AlphaFoldDB" id="A0AAV5UIN4"/>
<dbReference type="InterPro" id="IPR051468">
    <property type="entry name" value="Fungal_SecMetab_SDRs"/>
</dbReference>
<sequence length="318" mass="35145">MLTRKLYLEWKEDKIRATSFCPGWVKTDMGTDAAMLTVSRTDFSLPNVTIVRGELRNYSWKNRLFLSPSLSCLSRPTMVSILVTGANRGIGLGLVRQLVQEPSVTPVIATARNIDKATDLKAIKSPKLHLVQLEMIDEQSIAQDVTKVSGIVGENGLDFLVNNAGIFNQAKLAGDLSKALVMEQFEVNTVAPLLLTNMFRGLLKKAADKKGSSHIANISSTLGSIEFAPQIETPMPIYAIYAISKAALNMLTRRLFLEWKEDKIRATSFCPGYVKTDMGTDAAMLTLEESTVPLAKLILSLTEEHNGLYYRYNGEKIP</sequence>
<name>A0AAV5UIN4_9BILA</name>
<protein>
    <recommendedName>
        <fullName evidence="4">Dehydrogenase</fullName>
    </recommendedName>
</protein>
<dbReference type="Gene3D" id="3.40.50.720">
    <property type="entry name" value="NAD(P)-binding Rossmann-like Domain"/>
    <property type="match status" value="2"/>
</dbReference>
<evidence type="ECO:0000256" key="1">
    <source>
        <dbReference type="RuleBase" id="RU000363"/>
    </source>
</evidence>
<dbReference type="EMBL" id="BTSX01000006">
    <property type="protein sequence ID" value="GMT06558.1"/>
    <property type="molecule type" value="Genomic_DNA"/>
</dbReference>
<dbReference type="PANTHER" id="PTHR43544">
    <property type="entry name" value="SHORT-CHAIN DEHYDROGENASE/REDUCTASE"/>
    <property type="match status" value="1"/>
</dbReference>
<dbReference type="Proteomes" id="UP001432027">
    <property type="component" value="Unassembled WGS sequence"/>
</dbReference>
<dbReference type="InterPro" id="IPR002347">
    <property type="entry name" value="SDR_fam"/>
</dbReference>
<evidence type="ECO:0000313" key="3">
    <source>
        <dbReference type="Proteomes" id="UP001432027"/>
    </source>
</evidence>
<reference evidence="2" key="1">
    <citation type="submission" date="2023-10" db="EMBL/GenBank/DDBJ databases">
        <title>Genome assembly of Pristionchus species.</title>
        <authorList>
            <person name="Yoshida K."/>
            <person name="Sommer R.J."/>
        </authorList>
    </citation>
    <scope>NUCLEOTIDE SEQUENCE</scope>
    <source>
        <strain evidence="2">RS0144</strain>
    </source>
</reference>
<dbReference type="SUPFAM" id="SSF51735">
    <property type="entry name" value="NAD(P)-binding Rossmann-fold domains"/>
    <property type="match status" value="2"/>
</dbReference>
<comment type="similarity">
    <text evidence="1">Belongs to the short-chain dehydrogenases/reductases (SDR) family.</text>
</comment>
<organism evidence="2 3">
    <name type="scientific">Pristionchus entomophagus</name>
    <dbReference type="NCBI Taxonomy" id="358040"/>
    <lineage>
        <taxon>Eukaryota</taxon>
        <taxon>Metazoa</taxon>
        <taxon>Ecdysozoa</taxon>
        <taxon>Nematoda</taxon>
        <taxon>Chromadorea</taxon>
        <taxon>Rhabditida</taxon>
        <taxon>Rhabditina</taxon>
        <taxon>Diplogasteromorpha</taxon>
        <taxon>Diplogasteroidea</taxon>
        <taxon>Neodiplogasteridae</taxon>
        <taxon>Pristionchus</taxon>
    </lineage>
</organism>